<feature type="transmembrane region" description="Helical" evidence="7">
    <location>
        <begin position="352"/>
        <end position="370"/>
    </location>
</feature>
<dbReference type="WBParaSite" id="MBELARI_LOCUS19042">
    <property type="protein sequence ID" value="MBELARI_LOCUS19042"/>
    <property type="gene ID" value="MBELARI_LOCUS19042"/>
</dbReference>
<dbReference type="InterPro" id="IPR006694">
    <property type="entry name" value="Fatty_acid_hydroxylase"/>
</dbReference>
<dbReference type="PANTHER" id="PTHR21624">
    <property type="entry name" value="STEROL DESATURASE-RELATED PROTEIN"/>
    <property type="match status" value="1"/>
</dbReference>
<evidence type="ECO:0000256" key="2">
    <source>
        <dbReference type="ARBA" id="ARBA00022692"/>
    </source>
</evidence>
<dbReference type="PANTHER" id="PTHR21624:SF1">
    <property type="entry name" value="ALKYLGLYCEROL MONOOXYGENASE"/>
    <property type="match status" value="1"/>
</dbReference>
<evidence type="ECO:0000256" key="6">
    <source>
        <dbReference type="ARBA" id="ARBA00023136"/>
    </source>
</evidence>
<evidence type="ECO:0000256" key="4">
    <source>
        <dbReference type="ARBA" id="ARBA00023002"/>
    </source>
</evidence>
<evidence type="ECO:0000256" key="3">
    <source>
        <dbReference type="ARBA" id="ARBA00022989"/>
    </source>
</evidence>
<feature type="transmembrane region" description="Helical" evidence="7">
    <location>
        <begin position="382"/>
        <end position="400"/>
    </location>
</feature>
<dbReference type="Pfam" id="PF04116">
    <property type="entry name" value="FA_hydroxylase"/>
    <property type="match status" value="1"/>
</dbReference>
<keyword evidence="3 7" id="KW-1133">Transmembrane helix</keyword>
<dbReference type="GO" id="GO:0016020">
    <property type="term" value="C:membrane"/>
    <property type="evidence" value="ECO:0007669"/>
    <property type="project" value="GOC"/>
</dbReference>
<dbReference type="AlphaFoldDB" id="A0AAF3EXV1"/>
<keyword evidence="2 7" id="KW-0812">Transmembrane</keyword>
<evidence type="ECO:0000313" key="9">
    <source>
        <dbReference type="Proteomes" id="UP000887575"/>
    </source>
</evidence>
<proteinExistence type="predicted"/>
<dbReference type="InterPro" id="IPR051689">
    <property type="entry name" value="Sterol_desaturase/TMEM195"/>
</dbReference>
<protein>
    <submittedName>
        <fullName evidence="10">Fatty acid hydroxylase domain-containing protein</fullName>
    </submittedName>
</protein>
<evidence type="ECO:0000313" key="10">
    <source>
        <dbReference type="WBParaSite" id="MBELARI_LOCUS19042"/>
    </source>
</evidence>
<keyword evidence="4" id="KW-0560">Oxidoreductase</keyword>
<dbReference type="GO" id="GO:0006643">
    <property type="term" value="P:membrane lipid metabolic process"/>
    <property type="evidence" value="ECO:0007669"/>
    <property type="project" value="TreeGrafter"/>
</dbReference>
<sequence>MWVLERLAADLHPTNLRPLFYLVTPNETMHYKSIEEVPNLLENSNLWMLLLVLIEFYFLDDRKYAFNDTITSINAGILSLLMKFGGRYMSAALYPWFFSHFRIIDLDPHSSTTWMICFFTQDLCYYLAHRAIHEFGVFWSFHQMHHSSEYYNLSTALRQGMWQDFGTFGFDLLQSFFIPPNIFIVHRYMNVAYQFWLHTELVPYLGPFEWFFNTPSSHRVHHGRNPYCIDRNYGGTLIIWDRLFGTYEAERSDEKIAYGLVTNVETFDQLWCQTFEFKALGYDKGQMKDEKGKEIFPGFWEKLKCVFMPPGYFPGVRTRWFFFWKCVEDNTEGIPEINEVPVPYNQPLSTPLKLYLTVQFTVTVVLAIYFNEVRVSLNWPSFFAYFSYLLASIQAFGYYFDHRPFCVLFDCARLLALIYFGFMAQSGMAFIFGGLSAATVIALGFAGQMPVTMVTKKLD</sequence>
<dbReference type="GO" id="GO:0050479">
    <property type="term" value="F:glyceryl-ether monooxygenase activity"/>
    <property type="evidence" value="ECO:0007669"/>
    <property type="project" value="TreeGrafter"/>
</dbReference>
<keyword evidence="9" id="KW-1185">Reference proteome</keyword>
<name>A0AAF3EXV1_9BILA</name>
<accession>A0AAF3EXV1</accession>
<organism evidence="9 10">
    <name type="scientific">Mesorhabditis belari</name>
    <dbReference type="NCBI Taxonomy" id="2138241"/>
    <lineage>
        <taxon>Eukaryota</taxon>
        <taxon>Metazoa</taxon>
        <taxon>Ecdysozoa</taxon>
        <taxon>Nematoda</taxon>
        <taxon>Chromadorea</taxon>
        <taxon>Rhabditida</taxon>
        <taxon>Rhabditina</taxon>
        <taxon>Rhabditomorpha</taxon>
        <taxon>Rhabditoidea</taxon>
        <taxon>Rhabditidae</taxon>
        <taxon>Mesorhabditinae</taxon>
        <taxon>Mesorhabditis</taxon>
    </lineage>
</organism>
<reference evidence="10" key="1">
    <citation type="submission" date="2024-02" db="UniProtKB">
        <authorList>
            <consortium name="WormBaseParasite"/>
        </authorList>
    </citation>
    <scope>IDENTIFICATION</scope>
</reference>
<evidence type="ECO:0000256" key="7">
    <source>
        <dbReference type="SAM" id="Phobius"/>
    </source>
</evidence>
<keyword evidence="6 7" id="KW-0472">Membrane</keyword>
<keyword evidence="5" id="KW-0443">Lipid metabolism</keyword>
<comment type="subcellular location">
    <subcellularLocation>
        <location evidence="1">Endomembrane system</location>
        <topology evidence="1">Multi-pass membrane protein</topology>
    </subcellularLocation>
</comment>
<feature type="domain" description="Fatty acid hydroxylase" evidence="8">
    <location>
        <begin position="114"/>
        <end position="246"/>
    </location>
</feature>
<dbReference type="GO" id="GO:0005783">
    <property type="term" value="C:endoplasmic reticulum"/>
    <property type="evidence" value="ECO:0007669"/>
    <property type="project" value="TreeGrafter"/>
</dbReference>
<dbReference type="GO" id="GO:0008610">
    <property type="term" value="P:lipid biosynthetic process"/>
    <property type="evidence" value="ECO:0007669"/>
    <property type="project" value="InterPro"/>
</dbReference>
<feature type="transmembrane region" description="Helical" evidence="7">
    <location>
        <begin position="428"/>
        <end position="447"/>
    </location>
</feature>
<dbReference type="GO" id="GO:0005506">
    <property type="term" value="F:iron ion binding"/>
    <property type="evidence" value="ECO:0007669"/>
    <property type="project" value="InterPro"/>
</dbReference>
<evidence type="ECO:0000259" key="8">
    <source>
        <dbReference type="Pfam" id="PF04116"/>
    </source>
</evidence>
<evidence type="ECO:0000256" key="1">
    <source>
        <dbReference type="ARBA" id="ARBA00004127"/>
    </source>
</evidence>
<dbReference type="Proteomes" id="UP000887575">
    <property type="component" value="Unassembled WGS sequence"/>
</dbReference>
<evidence type="ECO:0000256" key="5">
    <source>
        <dbReference type="ARBA" id="ARBA00023098"/>
    </source>
</evidence>